<dbReference type="GO" id="GO:0006281">
    <property type="term" value="P:DNA repair"/>
    <property type="evidence" value="ECO:0007669"/>
    <property type="project" value="UniProtKB-UniRule"/>
</dbReference>
<accession>A0A0C7MWV7</accession>
<feature type="domain" description="MMS19 C-terminal" evidence="6">
    <location>
        <begin position="571"/>
        <end position="969"/>
    </location>
</feature>
<evidence type="ECO:0000256" key="3">
    <source>
        <dbReference type="ARBA" id="ARBA00022737"/>
    </source>
</evidence>
<sequence length="1020" mass="113917">MVPQDYSTQHLRADIVSVIANFPSNEAKAADVASHIARRISNGELRLLELVVGLRDFITSGDHTDRRGALHCLSIVLGHLPKTTLLKNDVSVVLEFYLSKFDDSSCLDQVLLGLSKLVGMKCFYSGQAGSVLNALKDEYQPTKHLAATRYLGFLILDTLLDKFQKIMLESHSLNNLFIETFLSIATGEKDPRNLLLSFNLNTKVSTALNDIASFKEDLFDTLFCYFPITFKPPKDDPYKISNSDLKIALRNAISASRFFEEDAYGNLIDKMTASSPSVKNDTLLTLRSCINNFGGEACFRHWLPTWNAIKFEVMHGSDADGVATESVAAEFNNYADSLEILRAIAIQLLSYKESAFDTFYSYILDELKPNFENDRDLKQSCAILSTLAKANTVSLEKVLADVLGLIFHDVGDLDVNKQKVMILNLSFFLGAYTEVYRESKGRVRDESGESKMIQYKDEILMLLGRALKGSSKAEVGLRTLSIVQMTKLLQMPDYLTEEEIALIAQYFIETILTDDNDNVYYASLEGLKVTSDVSEKIIVEIALNQILVLLADYVSNTSALVDGTNVNVERILNVLLDFTTSKQHLVTDAIIGLTKSLLKASTTNGGDSDNCFKLLSALYSLFDFNKSVITEMVASRFKTEIEEELLAAALGKPIFDDDHNLTLISSVLFYINTYAPRSKHQTELDKYLHIFVEEYQVLEKSTRSVIILTKLLSAFDKDCTLAAEDLASRCIKLLSTSGAQSTYYEKVSYLELLAVLSNKWCGDSFLQDVFDVEDGSIIHLEITAWCTKGLVMKNSGLAVEVINKFVELLSDKVKGSKIANLFELFPTDIPTLEKIKGVSWNNSVRVLYKQKLFGDVAPRLVSAFGANDDMSVKANYLMALSCILKNTPNKITISYIPKLLALLLQAVKLDNSDVVFSALSTIKGTVDQAPQLVTEHVHSLIPLMLDLASPAKRNTYMVRLTAIEILLKFTEHVPLNYLLPFKDDVLIRLAVALDDKKRRVRKVCIDTRQAYFELGQVPFD</sequence>
<dbReference type="EMBL" id="LN736363">
    <property type="protein sequence ID" value="CEP62136.1"/>
    <property type="molecule type" value="Genomic_DNA"/>
</dbReference>
<dbReference type="STRING" id="1245769.A0A0C7MWV7"/>
<dbReference type="GO" id="GO:0051604">
    <property type="term" value="P:protein maturation"/>
    <property type="evidence" value="ECO:0007669"/>
    <property type="project" value="UniProtKB-UniRule"/>
</dbReference>
<evidence type="ECO:0000256" key="5">
    <source>
        <dbReference type="RuleBase" id="RU367072"/>
    </source>
</evidence>
<comment type="subcellular location">
    <subcellularLocation>
        <location evidence="1 5">Nucleus</location>
    </subcellularLocation>
</comment>
<feature type="domain" description="MMS19 N-terminal" evidence="7">
    <location>
        <begin position="52"/>
        <end position="315"/>
    </location>
</feature>
<evidence type="ECO:0000313" key="9">
    <source>
        <dbReference type="Proteomes" id="UP000054304"/>
    </source>
</evidence>
<dbReference type="GO" id="GO:0016226">
    <property type="term" value="P:iron-sulfur cluster assembly"/>
    <property type="evidence" value="ECO:0007669"/>
    <property type="project" value="UniProtKB-UniRule"/>
</dbReference>
<dbReference type="RefSeq" id="XP_022628366.1">
    <property type="nucleotide sequence ID" value="XM_022772953.1"/>
</dbReference>
<reference evidence="8 9" key="1">
    <citation type="submission" date="2014-12" db="EMBL/GenBank/DDBJ databases">
        <authorList>
            <person name="Neuveglise Cecile"/>
        </authorList>
    </citation>
    <scope>NUCLEOTIDE SEQUENCE [LARGE SCALE GENOMIC DNA]</scope>
    <source>
        <strain evidence="8 9">CBS 12615</strain>
    </source>
</reference>
<dbReference type="InterPro" id="IPR039920">
    <property type="entry name" value="MMS19"/>
</dbReference>
<dbReference type="Pfam" id="PF12460">
    <property type="entry name" value="MMS19_C"/>
    <property type="match status" value="1"/>
</dbReference>
<dbReference type="InterPro" id="IPR016024">
    <property type="entry name" value="ARM-type_fold"/>
</dbReference>
<dbReference type="HOGENOM" id="CLU_005943_1_0_1"/>
<protein>
    <recommendedName>
        <fullName evidence="5">MMS19 nucleotide excision repair protein</fullName>
    </recommendedName>
</protein>
<evidence type="ECO:0000256" key="1">
    <source>
        <dbReference type="ARBA" id="ARBA00004123"/>
    </source>
</evidence>
<evidence type="ECO:0000313" key="8">
    <source>
        <dbReference type="EMBL" id="CEP62136.1"/>
    </source>
</evidence>
<dbReference type="GeneID" id="34685590"/>
<gene>
    <name evidence="8" type="ORF">LALA0_S04e08658g</name>
</gene>
<dbReference type="Proteomes" id="UP000054304">
    <property type="component" value="Unassembled WGS sequence"/>
</dbReference>
<comment type="similarity">
    <text evidence="2 5">Belongs to the MET18/MMS19 family.</text>
</comment>
<dbReference type="SUPFAM" id="SSF48371">
    <property type="entry name" value="ARM repeat"/>
    <property type="match status" value="1"/>
</dbReference>
<dbReference type="GO" id="GO:0005634">
    <property type="term" value="C:nucleus"/>
    <property type="evidence" value="ECO:0007669"/>
    <property type="project" value="UniProtKB-SubCell"/>
</dbReference>
<dbReference type="PANTHER" id="PTHR12891:SF0">
    <property type="entry name" value="MMS19 NUCLEOTIDE EXCISION REPAIR PROTEIN HOMOLOG"/>
    <property type="match status" value="1"/>
</dbReference>
<evidence type="ECO:0000256" key="4">
    <source>
        <dbReference type="ARBA" id="ARBA00023242"/>
    </source>
</evidence>
<dbReference type="PANTHER" id="PTHR12891">
    <property type="entry name" value="DNA REPAIR/TRANSCRIPTION PROTEIN MET18/MMS19"/>
    <property type="match status" value="1"/>
</dbReference>
<evidence type="ECO:0000259" key="7">
    <source>
        <dbReference type="Pfam" id="PF14500"/>
    </source>
</evidence>
<organism evidence="8 9">
    <name type="scientific">Lachancea lanzarotensis</name>
    <dbReference type="NCBI Taxonomy" id="1245769"/>
    <lineage>
        <taxon>Eukaryota</taxon>
        <taxon>Fungi</taxon>
        <taxon>Dikarya</taxon>
        <taxon>Ascomycota</taxon>
        <taxon>Saccharomycotina</taxon>
        <taxon>Saccharomycetes</taxon>
        <taxon>Saccharomycetales</taxon>
        <taxon>Saccharomycetaceae</taxon>
        <taxon>Lachancea</taxon>
    </lineage>
</organism>
<dbReference type="GO" id="GO:0097361">
    <property type="term" value="C:cytosolic [4Fe-4S] assembly targeting complex"/>
    <property type="evidence" value="ECO:0007669"/>
    <property type="project" value="UniProtKB-UniRule"/>
</dbReference>
<keyword evidence="3" id="KW-0677">Repeat</keyword>
<keyword evidence="5" id="KW-0227">DNA damage</keyword>
<keyword evidence="4 5" id="KW-0539">Nucleus</keyword>
<dbReference type="Gene3D" id="1.25.10.10">
    <property type="entry name" value="Leucine-rich Repeat Variant"/>
    <property type="match status" value="1"/>
</dbReference>
<keyword evidence="5" id="KW-0234">DNA repair</keyword>
<dbReference type="OrthoDB" id="342900at2759"/>
<name>A0A0C7MWV7_9SACH</name>
<dbReference type="AlphaFoldDB" id="A0A0C7MWV7"/>
<comment type="function">
    <text evidence="5">Key component of the cytosolic iron-sulfur protein assembly (CIA) complex, a multiprotein complex that mediates the incorporation of iron-sulfur cluster into apoproteins specifically involved in DNA metabolism and genomic integrity. In the CIA complex, MMS19 acts as an adapter between early-acting CIA components and a subset of cellular target iron-sulfur proteins.</text>
</comment>
<evidence type="ECO:0000256" key="2">
    <source>
        <dbReference type="ARBA" id="ARBA00009340"/>
    </source>
</evidence>
<dbReference type="Pfam" id="PF14500">
    <property type="entry name" value="MMS19_N"/>
    <property type="match status" value="1"/>
</dbReference>
<keyword evidence="9" id="KW-1185">Reference proteome</keyword>
<evidence type="ECO:0000259" key="6">
    <source>
        <dbReference type="Pfam" id="PF12460"/>
    </source>
</evidence>
<dbReference type="InterPro" id="IPR029240">
    <property type="entry name" value="MMS19_N"/>
</dbReference>
<proteinExistence type="inferred from homology"/>
<dbReference type="InterPro" id="IPR011989">
    <property type="entry name" value="ARM-like"/>
</dbReference>
<dbReference type="InterPro" id="IPR024687">
    <property type="entry name" value="MMS19_C"/>
</dbReference>